<comment type="similarity">
    <text evidence="2">Belongs to the SUA5 family.</text>
</comment>
<comment type="subcellular location">
    <subcellularLocation>
        <location evidence="1">Cytoplasm</location>
    </subcellularLocation>
</comment>
<keyword evidence="8" id="KW-0547">Nucleotide-binding</keyword>
<dbReference type="KEGG" id="mnv:MNVI_03870"/>
<sequence length="217" mass="22691">MSELFDCRDPGERSRGITAAVNAVKSGRLVVMPTDTVYGIGADAFDSAAVAALLAAKGRGRDMPVGVLVGSWQTIDGLAITVPEAARLLIRAFWPGALSMVIQQAPSLQWDLGDARGTVMLRMPLHPVAIELLREVGPMAVSSANISGQPPAVDVEDARRQLGDLVEVYLDAGRSTQQAASTIVDLTGPTPRILRTGPVTAEAIGKVLSVDPATLTA</sequence>
<evidence type="ECO:0000256" key="4">
    <source>
        <dbReference type="ARBA" id="ARBA00022490"/>
    </source>
</evidence>
<dbReference type="PANTHER" id="PTHR17490">
    <property type="entry name" value="SUA5"/>
    <property type="match status" value="1"/>
</dbReference>
<dbReference type="PROSITE" id="PS51163">
    <property type="entry name" value="YRDC"/>
    <property type="match status" value="1"/>
</dbReference>
<evidence type="ECO:0000313" key="14">
    <source>
        <dbReference type="EMBL" id="ORB18303.1"/>
    </source>
</evidence>
<evidence type="ECO:0000313" key="15">
    <source>
        <dbReference type="Proteomes" id="UP000192374"/>
    </source>
</evidence>
<organism evidence="13 16">
    <name type="scientific">Mycobacterium noviomagense</name>
    <dbReference type="NCBI Taxonomy" id="459858"/>
    <lineage>
        <taxon>Bacteria</taxon>
        <taxon>Bacillati</taxon>
        <taxon>Actinomycetota</taxon>
        <taxon>Actinomycetes</taxon>
        <taxon>Mycobacteriales</taxon>
        <taxon>Mycobacteriaceae</taxon>
        <taxon>Mycobacterium</taxon>
    </lineage>
</organism>
<reference evidence="14 15" key="1">
    <citation type="submission" date="2017-02" db="EMBL/GenBank/DDBJ databases">
        <title>The new phylogeny of genus Mycobacterium.</title>
        <authorList>
            <person name="Tortoli E."/>
            <person name="Trovato A."/>
            <person name="Cirillo D.M."/>
        </authorList>
    </citation>
    <scope>NUCLEOTIDE SEQUENCE [LARGE SCALE GENOMIC DNA]</scope>
    <source>
        <strain evidence="14 15">DSM 45145</strain>
    </source>
</reference>
<dbReference type="InterPro" id="IPR006070">
    <property type="entry name" value="Sua5-like_dom"/>
</dbReference>
<dbReference type="GO" id="GO:0006450">
    <property type="term" value="P:regulation of translational fidelity"/>
    <property type="evidence" value="ECO:0007669"/>
    <property type="project" value="TreeGrafter"/>
</dbReference>
<comment type="catalytic activity">
    <reaction evidence="11">
        <text>L-threonine + hydrogencarbonate + ATP = L-threonylcarbamoyladenylate + diphosphate + H2O</text>
        <dbReference type="Rhea" id="RHEA:36407"/>
        <dbReference type="ChEBI" id="CHEBI:15377"/>
        <dbReference type="ChEBI" id="CHEBI:17544"/>
        <dbReference type="ChEBI" id="CHEBI:30616"/>
        <dbReference type="ChEBI" id="CHEBI:33019"/>
        <dbReference type="ChEBI" id="CHEBI:57926"/>
        <dbReference type="ChEBI" id="CHEBI:73682"/>
        <dbReference type="EC" id="2.7.7.87"/>
    </reaction>
</comment>
<gene>
    <name evidence="14" type="ORF">BST37_02520</name>
    <name evidence="13" type="ORF">MNVI_03870</name>
</gene>
<keyword evidence="15" id="KW-1185">Reference proteome</keyword>
<keyword evidence="7" id="KW-0548">Nucleotidyltransferase</keyword>
<evidence type="ECO:0000256" key="11">
    <source>
        <dbReference type="ARBA" id="ARBA00048366"/>
    </source>
</evidence>
<dbReference type="Proteomes" id="UP000192374">
    <property type="component" value="Unassembled WGS sequence"/>
</dbReference>
<evidence type="ECO:0000256" key="10">
    <source>
        <dbReference type="ARBA" id="ARBA00029774"/>
    </source>
</evidence>
<feature type="domain" description="YrdC-like" evidence="12">
    <location>
        <begin position="14"/>
        <end position="199"/>
    </location>
</feature>
<evidence type="ECO:0000313" key="13">
    <source>
        <dbReference type="EMBL" id="BBY05069.1"/>
    </source>
</evidence>
<evidence type="ECO:0000256" key="7">
    <source>
        <dbReference type="ARBA" id="ARBA00022695"/>
    </source>
</evidence>
<dbReference type="InterPro" id="IPR050156">
    <property type="entry name" value="TC-AMP_synthase_SUA5"/>
</dbReference>
<evidence type="ECO:0000256" key="6">
    <source>
        <dbReference type="ARBA" id="ARBA00022694"/>
    </source>
</evidence>
<keyword evidence="6" id="KW-0819">tRNA processing</keyword>
<dbReference type="GO" id="GO:0061710">
    <property type="term" value="F:L-threonylcarbamoyladenylate synthase"/>
    <property type="evidence" value="ECO:0007669"/>
    <property type="project" value="UniProtKB-EC"/>
</dbReference>
<evidence type="ECO:0000256" key="1">
    <source>
        <dbReference type="ARBA" id="ARBA00004496"/>
    </source>
</evidence>
<dbReference type="GO" id="GO:0008033">
    <property type="term" value="P:tRNA processing"/>
    <property type="evidence" value="ECO:0007669"/>
    <property type="project" value="UniProtKB-KW"/>
</dbReference>
<dbReference type="GO" id="GO:0000049">
    <property type="term" value="F:tRNA binding"/>
    <property type="evidence" value="ECO:0007669"/>
    <property type="project" value="TreeGrafter"/>
</dbReference>
<reference evidence="13" key="3">
    <citation type="submission" date="2020-02" db="EMBL/GenBank/DDBJ databases">
        <authorList>
            <person name="Matsumoto Y."/>
            <person name="Motooka D."/>
            <person name="Nakamura S."/>
        </authorList>
    </citation>
    <scope>NUCLEOTIDE SEQUENCE</scope>
    <source>
        <strain evidence="13">JCM 16367</strain>
    </source>
</reference>
<reference evidence="13 16" key="2">
    <citation type="journal article" date="2019" name="Emerg. Microbes Infect.">
        <title>Comprehensive subspecies identification of 175 nontuberculous mycobacteria species based on 7547 genomic profiles.</title>
        <authorList>
            <person name="Matsumoto Y."/>
            <person name="Kinjo T."/>
            <person name="Motooka D."/>
            <person name="Nabeya D."/>
            <person name="Jung N."/>
            <person name="Uechi K."/>
            <person name="Horii T."/>
            <person name="Iida T."/>
            <person name="Fujita J."/>
            <person name="Nakamura S."/>
        </authorList>
    </citation>
    <scope>NUCLEOTIDE SEQUENCE [LARGE SCALE GENOMIC DNA]</scope>
    <source>
        <strain evidence="13 16">JCM 16367</strain>
    </source>
</reference>
<dbReference type="Proteomes" id="UP000466894">
    <property type="component" value="Chromosome"/>
</dbReference>
<evidence type="ECO:0000256" key="8">
    <source>
        <dbReference type="ARBA" id="ARBA00022741"/>
    </source>
</evidence>
<keyword evidence="4" id="KW-0963">Cytoplasm</keyword>
<dbReference type="RefSeq" id="WP_083085110.1">
    <property type="nucleotide sequence ID" value="NZ_AP022583.1"/>
</dbReference>
<dbReference type="NCBIfam" id="TIGR00057">
    <property type="entry name" value="L-threonylcarbamoyladenylate synthase"/>
    <property type="match status" value="1"/>
</dbReference>
<dbReference type="GO" id="GO:0003725">
    <property type="term" value="F:double-stranded RNA binding"/>
    <property type="evidence" value="ECO:0007669"/>
    <property type="project" value="InterPro"/>
</dbReference>
<dbReference type="AlphaFoldDB" id="A0A7I7P917"/>
<dbReference type="EMBL" id="MVIC01000002">
    <property type="protein sequence ID" value="ORB18303.1"/>
    <property type="molecule type" value="Genomic_DNA"/>
</dbReference>
<dbReference type="Gene3D" id="3.90.870.10">
    <property type="entry name" value="DHBP synthase"/>
    <property type="match status" value="1"/>
</dbReference>
<dbReference type="EMBL" id="AP022583">
    <property type="protein sequence ID" value="BBY05069.1"/>
    <property type="molecule type" value="Genomic_DNA"/>
</dbReference>
<proteinExistence type="inferred from homology"/>
<evidence type="ECO:0000256" key="9">
    <source>
        <dbReference type="ARBA" id="ARBA00022840"/>
    </source>
</evidence>
<name>A0A7I7P917_9MYCO</name>
<dbReference type="Pfam" id="PF01300">
    <property type="entry name" value="Sua5_yciO_yrdC"/>
    <property type="match status" value="1"/>
</dbReference>
<dbReference type="OrthoDB" id="9814580at2"/>
<dbReference type="GO" id="GO:0005737">
    <property type="term" value="C:cytoplasm"/>
    <property type="evidence" value="ECO:0007669"/>
    <property type="project" value="UniProtKB-SubCell"/>
</dbReference>
<dbReference type="PANTHER" id="PTHR17490:SF16">
    <property type="entry name" value="THREONYLCARBAMOYL-AMP SYNTHASE"/>
    <property type="match status" value="1"/>
</dbReference>
<dbReference type="GO" id="GO:0005524">
    <property type="term" value="F:ATP binding"/>
    <property type="evidence" value="ECO:0007669"/>
    <property type="project" value="UniProtKB-KW"/>
</dbReference>
<dbReference type="EC" id="2.7.7.87" evidence="3"/>
<evidence type="ECO:0000256" key="5">
    <source>
        <dbReference type="ARBA" id="ARBA00022679"/>
    </source>
</evidence>
<keyword evidence="5" id="KW-0808">Transferase</keyword>
<keyword evidence="9" id="KW-0067">ATP-binding</keyword>
<dbReference type="InterPro" id="IPR017945">
    <property type="entry name" value="DHBP_synth_RibB-like_a/b_dom"/>
</dbReference>
<protein>
    <recommendedName>
        <fullName evidence="10">L-threonylcarbamoyladenylate synthase</fullName>
        <ecNumber evidence="3">2.7.7.87</ecNumber>
    </recommendedName>
    <alternativeName>
        <fullName evidence="10">L-threonylcarbamoyladenylate synthase</fullName>
    </alternativeName>
</protein>
<evidence type="ECO:0000259" key="12">
    <source>
        <dbReference type="PROSITE" id="PS51163"/>
    </source>
</evidence>
<evidence type="ECO:0000256" key="2">
    <source>
        <dbReference type="ARBA" id="ARBA00007663"/>
    </source>
</evidence>
<dbReference type="SUPFAM" id="SSF55821">
    <property type="entry name" value="YrdC/RibB"/>
    <property type="match status" value="1"/>
</dbReference>
<evidence type="ECO:0000256" key="3">
    <source>
        <dbReference type="ARBA" id="ARBA00012584"/>
    </source>
</evidence>
<evidence type="ECO:0000313" key="16">
    <source>
        <dbReference type="Proteomes" id="UP000466894"/>
    </source>
</evidence>
<accession>A0A7I7P917</accession>